<dbReference type="PANTHER" id="PTHR12289:SF41">
    <property type="entry name" value="FAILED AXON CONNECTIONS-RELATED"/>
    <property type="match status" value="1"/>
</dbReference>
<feature type="domain" description="Thioredoxin-like fold" evidence="3">
    <location>
        <begin position="1"/>
        <end position="83"/>
    </location>
</feature>
<keyword evidence="5" id="KW-1185">Reference proteome</keyword>
<dbReference type="Gene3D" id="3.40.30.10">
    <property type="entry name" value="Glutaredoxin"/>
    <property type="match status" value="1"/>
</dbReference>
<dbReference type="AlphaFoldDB" id="A0A9W9ZVI9"/>
<dbReference type="SUPFAM" id="SSF47616">
    <property type="entry name" value="GST C-terminal domain-like"/>
    <property type="match status" value="1"/>
</dbReference>
<dbReference type="OrthoDB" id="5809458at2759"/>
<protein>
    <submittedName>
        <fullName evidence="4">Uncharacterized protein</fullName>
    </submittedName>
</protein>
<dbReference type="SFLD" id="SFLDG01200">
    <property type="entry name" value="SUF1.1"/>
    <property type="match status" value="1"/>
</dbReference>
<name>A0A9W9ZVI9_9CNID</name>
<gene>
    <name evidence="4" type="ORF">OS493_036388</name>
</gene>
<dbReference type="InterPro" id="IPR012336">
    <property type="entry name" value="Thioredoxin-like_fold"/>
</dbReference>
<sequence length="215" mass="25295">MTKIPYENVYGLKFSKKGKMPWIEFNGQELADSNFCIEFLKKEFQVDIDSHLSATEKAIAHSVRTMLEENTYWAMVYYRWCTDYAPILRQRWFGRSILPAKYLIFYMIQRNCRKYLWSHRHWSTLGTDVFGIAERDLLAVSEILGQKKFLFGEKPCLADAALFGFVAGFIWDSPDSPYGMLTKSKATNLVKHAERMKEMYYPDWDEIISKKTKSE</sequence>
<dbReference type="SFLD" id="SFLDG01180">
    <property type="entry name" value="SUF1"/>
    <property type="match status" value="1"/>
</dbReference>
<dbReference type="Pfam" id="PF17172">
    <property type="entry name" value="GST_N_4"/>
    <property type="match status" value="1"/>
</dbReference>
<dbReference type="EMBL" id="MU825456">
    <property type="protein sequence ID" value="KAJ7388672.1"/>
    <property type="molecule type" value="Genomic_DNA"/>
</dbReference>
<evidence type="ECO:0000256" key="1">
    <source>
        <dbReference type="ARBA" id="ARBA00006475"/>
    </source>
</evidence>
<dbReference type="SFLD" id="SFLDS00019">
    <property type="entry name" value="Glutathione_Transferase_(cytos"/>
    <property type="match status" value="1"/>
</dbReference>
<dbReference type="Proteomes" id="UP001163046">
    <property type="component" value="Unassembled WGS sequence"/>
</dbReference>
<evidence type="ECO:0000259" key="2">
    <source>
        <dbReference type="Pfam" id="PF17171"/>
    </source>
</evidence>
<organism evidence="4 5">
    <name type="scientific">Desmophyllum pertusum</name>
    <dbReference type="NCBI Taxonomy" id="174260"/>
    <lineage>
        <taxon>Eukaryota</taxon>
        <taxon>Metazoa</taxon>
        <taxon>Cnidaria</taxon>
        <taxon>Anthozoa</taxon>
        <taxon>Hexacorallia</taxon>
        <taxon>Scleractinia</taxon>
        <taxon>Caryophylliina</taxon>
        <taxon>Caryophylliidae</taxon>
        <taxon>Desmophyllum</taxon>
    </lineage>
</organism>
<evidence type="ECO:0000313" key="4">
    <source>
        <dbReference type="EMBL" id="KAJ7388672.1"/>
    </source>
</evidence>
<dbReference type="InterPro" id="IPR026928">
    <property type="entry name" value="FAX/IsoI-like"/>
</dbReference>
<dbReference type="Gene3D" id="1.20.1050.10">
    <property type="match status" value="1"/>
</dbReference>
<dbReference type="InterPro" id="IPR040079">
    <property type="entry name" value="Glutathione_S-Trfase"/>
</dbReference>
<comment type="similarity">
    <text evidence="1">Belongs to the FAX family.</text>
</comment>
<dbReference type="InterPro" id="IPR036282">
    <property type="entry name" value="Glutathione-S-Trfase_C_sf"/>
</dbReference>
<evidence type="ECO:0000259" key="3">
    <source>
        <dbReference type="Pfam" id="PF17172"/>
    </source>
</evidence>
<accession>A0A9W9ZVI9</accession>
<dbReference type="Pfam" id="PF17171">
    <property type="entry name" value="GST_C_6"/>
    <property type="match status" value="1"/>
</dbReference>
<dbReference type="InterPro" id="IPR050931">
    <property type="entry name" value="Mito_Protein_Transport_Metaxin"/>
</dbReference>
<comment type="caution">
    <text evidence="4">The sequence shown here is derived from an EMBL/GenBank/DDBJ whole genome shotgun (WGS) entry which is preliminary data.</text>
</comment>
<dbReference type="PANTHER" id="PTHR12289">
    <property type="entry name" value="METAXIN RELATED"/>
    <property type="match status" value="1"/>
</dbReference>
<dbReference type="GO" id="GO:0005737">
    <property type="term" value="C:cytoplasm"/>
    <property type="evidence" value="ECO:0007669"/>
    <property type="project" value="TreeGrafter"/>
</dbReference>
<dbReference type="CDD" id="cd03193">
    <property type="entry name" value="GST_C_Metaxin"/>
    <property type="match status" value="1"/>
</dbReference>
<evidence type="ECO:0000313" key="5">
    <source>
        <dbReference type="Proteomes" id="UP001163046"/>
    </source>
</evidence>
<proteinExistence type="inferred from homology"/>
<feature type="domain" description="Metaxin glutathione S-transferase" evidence="2">
    <location>
        <begin position="133"/>
        <end position="196"/>
    </location>
</feature>
<dbReference type="InterPro" id="IPR033468">
    <property type="entry name" value="Metaxin_GST"/>
</dbReference>
<reference evidence="4" key="1">
    <citation type="submission" date="2023-01" db="EMBL/GenBank/DDBJ databases">
        <title>Genome assembly of the deep-sea coral Lophelia pertusa.</title>
        <authorList>
            <person name="Herrera S."/>
            <person name="Cordes E."/>
        </authorList>
    </citation>
    <scope>NUCLEOTIDE SEQUENCE</scope>
    <source>
        <strain evidence="4">USNM1676648</strain>
        <tissue evidence="4">Polyp</tissue>
    </source>
</reference>